<dbReference type="GO" id="GO:0030126">
    <property type="term" value="C:COPI vesicle coat"/>
    <property type="evidence" value="ECO:0007669"/>
    <property type="project" value="TreeGrafter"/>
</dbReference>
<proteinExistence type="inferred from homology"/>
<gene>
    <name evidence="6" type="primary">DIPK2A</name>
</gene>
<dbReference type="GO" id="GO:0005615">
    <property type="term" value="C:extracellular space"/>
    <property type="evidence" value="ECO:0007669"/>
    <property type="project" value="TreeGrafter"/>
</dbReference>
<dbReference type="GeneTree" id="ENSGT00520000055625"/>
<evidence type="ECO:0000313" key="6">
    <source>
        <dbReference type="Ensembl" id="ENSCJAP00000085240.1"/>
    </source>
</evidence>
<dbReference type="InterPro" id="IPR022049">
    <property type="entry name" value="FAM69_kinase_dom"/>
</dbReference>
<evidence type="ECO:0000256" key="4">
    <source>
        <dbReference type="ARBA" id="ARBA00022729"/>
    </source>
</evidence>
<dbReference type="PANTHER" id="PTHR32073">
    <property type="entry name" value="GH11358P"/>
    <property type="match status" value="1"/>
</dbReference>
<dbReference type="GO" id="GO:0060038">
    <property type="term" value="P:cardiac muscle cell proliferation"/>
    <property type="evidence" value="ECO:0007669"/>
    <property type="project" value="TreeGrafter"/>
</dbReference>
<organism evidence="6 7">
    <name type="scientific">Callithrix jacchus</name>
    <name type="common">White-tufted-ear marmoset</name>
    <name type="synonym">Simia Jacchus</name>
    <dbReference type="NCBI Taxonomy" id="9483"/>
    <lineage>
        <taxon>Eukaryota</taxon>
        <taxon>Metazoa</taxon>
        <taxon>Chordata</taxon>
        <taxon>Craniata</taxon>
        <taxon>Vertebrata</taxon>
        <taxon>Euteleostomi</taxon>
        <taxon>Mammalia</taxon>
        <taxon>Eutheria</taxon>
        <taxon>Euarchontoglires</taxon>
        <taxon>Primates</taxon>
        <taxon>Haplorrhini</taxon>
        <taxon>Platyrrhini</taxon>
        <taxon>Cebidae</taxon>
        <taxon>Callitrichinae</taxon>
        <taxon>Callithrix</taxon>
        <taxon>Callithrix</taxon>
    </lineage>
</organism>
<dbReference type="GO" id="GO:0051896">
    <property type="term" value="P:regulation of phosphatidylinositol 3-kinase/protein kinase B signal transduction"/>
    <property type="evidence" value="ECO:0007669"/>
    <property type="project" value="TreeGrafter"/>
</dbReference>
<evidence type="ECO:0000313" key="7">
    <source>
        <dbReference type="Proteomes" id="UP000008225"/>
    </source>
</evidence>
<keyword evidence="7" id="KW-1185">Reference proteome</keyword>
<dbReference type="InterPro" id="IPR020519">
    <property type="entry name" value="DIPK2A/B"/>
</dbReference>
<evidence type="ECO:0000259" key="5">
    <source>
        <dbReference type="Pfam" id="PF12260"/>
    </source>
</evidence>
<sequence>MWRLVPPKLGRLSRSLKLAALGSLLVLMVLHSPSLLASWQRNELADRRFLQLNKCPACFGTSWCRRFLNGQVVFEAWGRLRLLDFLNVKNVYFAQYGEPREGGRRRVVLKRLGSQRELAQLDQSICKRATGRPRCDLLQAMPRTEFARLNGDVRLLTPEAVEGWSDLVHCPSQRLLDRLVRRYAETKDSGSFLLRNLKDSERMQLLLTLAFNPEPLVLQSFPSDEGWPFAKYLGACGRMVAVNYVGEELWSYFNAPWEKRVDLAWQLMEIAEQLTNNDFEFALYLLDVSFDNFAVGPRDGKVIIVDAENVLVADKRLIRQSWSAMAQSQLTAASGPSVQRSPTSASQLAGITGTCHHARQICVLLVEMEFHHVAQAGLELLTSDDPLASASQSARIIGISHRTQPLFLVLNAYIQ</sequence>
<feature type="domain" description="FAM69 protein-kinase" evidence="5">
    <location>
        <begin position="207"/>
        <end position="316"/>
    </location>
</feature>
<protein>
    <submittedName>
        <fullName evidence="6">Divergent protein kinase domain 2A</fullName>
    </submittedName>
</protein>
<reference evidence="6" key="2">
    <citation type="submission" date="2025-08" db="UniProtKB">
        <authorList>
            <consortium name="Ensembl"/>
        </authorList>
    </citation>
    <scope>IDENTIFICATION</scope>
</reference>
<dbReference type="PANTHER" id="PTHR32073:SF6">
    <property type="entry name" value="DIVERGENT PROTEIN KINASE DOMAIN 2A"/>
    <property type="match status" value="1"/>
</dbReference>
<comment type="similarity">
    <text evidence="2">Belongs to the DIPK family.</text>
</comment>
<dbReference type="PRINTS" id="PR02045">
    <property type="entry name" value="F138DOMAIN"/>
</dbReference>
<dbReference type="Proteomes" id="UP000008225">
    <property type="component" value="Chromosome 17"/>
</dbReference>
<reference evidence="6 7" key="1">
    <citation type="submission" date="2009-03" db="EMBL/GenBank/DDBJ databases">
        <authorList>
            <person name="Warren W."/>
            <person name="Ye L."/>
            <person name="Minx P."/>
            <person name="Worley K."/>
            <person name="Gibbs R."/>
            <person name="Wilson R.K."/>
        </authorList>
    </citation>
    <scope>NUCLEOTIDE SEQUENCE [LARGE SCALE GENOMIC DNA]</scope>
</reference>
<dbReference type="Ensembl" id="ENSCJAT00000129794.1">
    <property type="protein sequence ID" value="ENSCJAP00000085240.1"/>
    <property type="gene ID" value="ENSCJAG00000001605.5"/>
</dbReference>
<name>A0A8I3WRD9_CALJA</name>
<dbReference type="Pfam" id="PF12260">
    <property type="entry name" value="PIP49_C"/>
    <property type="match status" value="1"/>
</dbReference>
<reference evidence="6" key="3">
    <citation type="submission" date="2025-09" db="UniProtKB">
        <authorList>
            <consortium name="Ensembl"/>
        </authorList>
    </citation>
    <scope>IDENTIFICATION</scope>
</reference>
<dbReference type="OMA" id="CGRASHR"/>
<keyword evidence="4" id="KW-0732">Signal</keyword>
<evidence type="ECO:0000256" key="1">
    <source>
        <dbReference type="ARBA" id="ARBA00004613"/>
    </source>
</evidence>
<dbReference type="AlphaFoldDB" id="A0A8I3WRD9"/>
<accession>A0A8I3WRD9</accession>
<evidence type="ECO:0000256" key="3">
    <source>
        <dbReference type="ARBA" id="ARBA00022525"/>
    </source>
</evidence>
<keyword evidence="3" id="KW-0964">Secreted</keyword>
<evidence type="ECO:0000256" key="2">
    <source>
        <dbReference type="ARBA" id="ARBA00006338"/>
    </source>
</evidence>
<comment type="subcellular location">
    <subcellularLocation>
        <location evidence="1">Secreted</location>
    </subcellularLocation>
</comment>